<dbReference type="RefSeq" id="XP_068370348.1">
    <property type="nucleotide sequence ID" value="XM_068496689.1"/>
</dbReference>
<dbReference type="VEuPathDB" id="TrichDB:TRFO_12529"/>
<feature type="compositionally biased region" description="Basic residues" evidence="1">
    <location>
        <begin position="428"/>
        <end position="440"/>
    </location>
</feature>
<name>A0A1J4L5E9_9EUKA</name>
<reference evidence="2" key="1">
    <citation type="submission" date="2016-10" db="EMBL/GenBank/DDBJ databases">
        <authorList>
            <person name="Benchimol M."/>
            <person name="Almeida L.G."/>
            <person name="Vasconcelos A.T."/>
            <person name="Perreira-Neves A."/>
            <person name="Rosa I.A."/>
            <person name="Tasca T."/>
            <person name="Bogo M.R."/>
            <person name="de Souza W."/>
        </authorList>
    </citation>
    <scope>NUCLEOTIDE SEQUENCE [LARGE SCALE GENOMIC DNA]</scope>
    <source>
        <strain evidence="2">K</strain>
    </source>
</reference>
<keyword evidence="3" id="KW-1185">Reference proteome</keyword>
<feature type="compositionally biased region" description="Basic and acidic residues" evidence="1">
    <location>
        <begin position="401"/>
        <end position="415"/>
    </location>
</feature>
<proteinExistence type="predicted"/>
<feature type="region of interest" description="Disordered" evidence="1">
    <location>
        <begin position="401"/>
        <end position="448"/>
    </location>
</feature>
<comment type="caution">
    <text evidence="2">The sequence shown here is derived from an EMBL/GenBank/DDBJ whole genome shotgun (WGS) entry which is preliminary data.</text>
</comment>
<dbReference type="EMBL" id="MLAK01000024">
    <property type="protein sequence ID" value="OHT17212.1"/>
    <property type="molecule type" value="Genomic_DNA"/>
</dbReference>
<protein>
    <submittedName>
        <fullName evidence="2">Uncharacterized protein</fullName>
    </submittedName>
</protein>
<evidence type="ECO:0000313" key="2">
    <source>
        <dbReference type="EMBL" id="OHT17212.1"/>
    </source>
</evidence>
<evidence type="ECO:0000256" key="1">
    <source>
        <dbReference type="SAM" id="MobiDB-lite"/>
    </source>
</evidence>
<gene>
    <name evidence="2" type="ORF">TRFO_12529</name>
</gene>
<dbReference type="GeneID" id="94831393"/>
<organism evidence="2 3">
    <name type="scientific">Tritrichomonas foetus</name>
    <dbReference type="NCBI Taxonomy" id="1144522"/>
    <lineage>
        <taxon>Eukaryota</taxon>
        <taxon>Metamonada</taxon>
        <taxon>Parabasalia</taxon>
        <taxon>Tritrichomonadida</taxon>
        <taxon>Tritrichomonadidae</taxon>
        <taxon>Tritrichomonas</taxon>
    </lineage>
</organism>
<dbReference type="AlphaFoldDB" id="A0A1J4L5E9"/>
<dbReference type="Proteomes" id="UP000179807">
    <property type="component" value="Unassembled WGS sequence"/>
</dbReference>
<sequence>MNESISSMKMEIEELLKELEETPLESIDGYDSQIIQTPLTSTFGYHSFNHSIFGVAAEKVFDVLEQLTPFREKIKIYRRFFYSNFFHKVKTSSNEKKYSMTLEFYNLVSNWIPTLDYLCYIILQDKNIFYQRVLGLLKVLMLPTIDDLFQTLYIMREAHLTFDKRQINTNSSEFEELVRFVKGKPGENTTILKLAKFTRLIISAFQEIDNFDTCQEFFRLERISKILYLFEKKTSSNSHHSNIGLPIYHDISIQHQCSIDYEDFPKFVKTIYKTLPSFSQIFSHLMAQIPLLSYQNYTHIKKAIQNNLNNLFYDFLSAIMLLKTNRSILHFAEALYEQDMLLTDSNKDDVLQTIANIYYQHCKLIKFILKYENNFQILVNLNLFFFAKRFLANTKSNINEKDRKDKKSEVKEPNKSHKGQKNPQNKSPHPKKSDKNRKNKEKLSINNIMNDQNNKDKFDYKNILSIIQGLIPSISMVPNHSSMFVALLIGSFHDTSNCDDEFQNDRFYYEWPSLIDFRNTIEELADVSFLFSPMKEDDDTYSYLVSEVITNSFNNLNLPENINFLSLFSIYDSSLRNLTSKYPSKNDDDNIEPEQILLNESEKILKNALCHVASTLIKKNPITDRFAEFFKLNNFPMLGRIYNVGHFLSENLNILLLKKLDEITFEALHNIDNSIKNLHKHREKYVRFHFRYEFLVSCGAVLDPYEKIYNEIMMIKSPIQTINRFTYRWADFLCESVSNLKYIFNIFECKFSLFPPDQESNFLDIDKLFYLLKITPMGGIEYYITRIIESMIRENEIPDLFESIKEVQDLKEVKQITSYPLYSQEINLDVQYEYYKNIVVQMKTSGNSYIFEKTFQRMEKFGNHLCMLLIIDLAYSLDQSHHTSFGNYIPHICEAFKLKQQCASVLDEQWLEFANDHLSSTKKKFLSLYNVNNINQNSDPKNSSTKGIDGDDSNERYSKLNDHSCVDLQSSLVKGLSVFAEKVKYLNYPSNHELVQNIHNTMNVIQFLIEISDDFKRYQRSGGFFMCLVAILKSVEKWHSFEIESITHRLCYFVENSPIRNDLKSKRKKKKKISVQLVGAGKLDQTNSQNSNEKKASQMPWRNTLYYQFYQIQPCGYYINI</sequence>
<evidence type="ECO:0000313" key="3">
    <source>
        <dbReference type="Proteomes" id="UP000179807"/>
    </source>
</evidence>
<accession>A0A1J4L5E9</accession>